<gene>
    <name evidence="2" type="ORF">GLOTRDRAFT_96377</name>
</gene>
<evidence type="ECO:0000256" key="1">
    <source>
        <dbReference type="SAM" id="MobiDB-lite"/>
    </source>
</evidence>
<evidence type="ECO:0000313" key="3">
    <source>
        <dbReference type="Proteomes" id="UP000030669"/>
    </source>
</evidence>
<dbReference type="GeneID" id="19309838"/>
<dbReference type="EMBL" id="KB469310">
    <property type="protein sequence ID" value="EPQ51665.1"/>
    <property type="molecule type" value="Genomic_DNA"/>
</dbReference>
<name>S7RBP2_GLOTA</name>
<dbReference type="RefSeq" id="XP_007870105.1">
    <property type="nucleotide sequence ID" value="XM_007871914.1"/>
</dbReference>
<feature type="region of interest" description="Disordered" evidence="1">
    <location>
        <begin position="143"/>
        <end position="162"/>
    </location>
</feature>
<proteinExistence type="predicted"/>
<feature type="region of interest" description="Disordered" evidence="1">
    <location>
        <begin position="278"/>
        <end position="304"/>
    </location>
</feature>
<dbReference type="HOGENOM" id="CLU_422749_0_0_1"/>
<feature type="region of interest" description="Disordered" evidence="1">
    <location>
        <begin position="465"/>
        <end position="517"/>
    </location>
</feature>
<protein>
    <submittedName>
        <fullName evidence="2">Uncharacterized protein</fullName>
    </submittedName>
</protein>
<keyword evidence="3" id="KW-1185">Reference proteome</keyword>
<dbReference type="AlphaFoldDB" id="S7RBP2"/>
<feature type="compositionally biased region" description="Acidic residues" evidence="1">
    <location>
        <begin position="284"/>
        <end position="302"/>
    </location>
</feature>
<sequence length="648" mass="71168">MPHPSAIADTIPLAISTLETFQTKNTKLAPGDRGKRLLIGKILTGTAEILVFGTSRHFIATGWTAYGTRPRGPPGRYRTGHSFLEAKSQGRDVEQTEPGRKIKPLLVPGNAGGVPAIGQHKDVIDSTYATGVLFGGYLKSRNEDGAKGAKSSSPSPVGLERTTISDVTATTARGKSNDIYSAYTLRPSGVEPCTPFKWSLRRSSLLRRRIREQNELRSTFERLNLDERGARLQWQTRTAVLWPTMPLFKFHGEPLEAAPRNTTPDLIELLRVTWRNGRGHEADNSEELDETGEAEEPEEEQDIVCSEAPQGQLPSTNHYDLVLPKFPPSSNASSRRMTGTTLAGVDSVQQARGHPRERRSTPLDRTKRWALGRCSRTKLNGPAITERHKISASYFLLPTTSSPIRHSMASAYWYWPEAFPPGTGMNTGDSFEEFRAALVATMLPSIESGVDRLAASLDELQLQEQQKSTNHRGAVAQCHSKKTRTRGPCAPDALKKRKARSYAPYSPSKQRAPGLPLNQPAHGLFSSTANELGFEDMEPTASPRQSRFHSSFRREDDDLSQALARMTSATPDWDTAWLAPPPEIFGPWGAAVPYSLQAGNTAAYPQPQAKDNDGRAMGVDSELTPQLRRMSLGSSLKAGLSFSDGNFD</sequence>
<accession>S7RBP2</accession>
<evidence type="ECO:0000313" key="2">
    <source>
        <dbReference type="EMBL" id="EPQ51665.1"/>
    </source>
</evidence>
<feature type="region of interest" description="Disordered" evidence="1">
    <location>
        <begin position="602"/>
        <end position="621"/>
    </location>
</feature>
<dbReference type="KEGG" id="gtr:GLOTRDRAFT_96377"/>
<reference evidence="2 3" key="1">
    <citation type="journal article" date="2012" name="Science">
        <title>The Paleozoic origin of enzymatic lignin decomposition reconstructed from 31 fungal genomes.</title>
        <authorList>
            <person name="Floudas D."/>
            <person name="Binder M."/>
            <person name="Riley R."/>
            <person name="Barry K."/>
            <person name="Blanchette R.A."/>
            <person name="Henrissat B."/>
            <person name="Martinez A.T."/>
            <person name="Otillar R."/>
            <person name="Spatafora J.W."/>
            <person name="Yadav J.S."/>
            <person name="Aerts A."/>
            <person name="Benoit I."/>
            <person name="Boyd A."/>
            <person name="Carlson A."/>
            <person name="Copeland A."/>
            <person name="Coutinho P.M."/>
            <person name="de Vries R.P."/>
            <person name="Ferreira P."/>
            <person name="Findley K."/>
            <person name="Foster B."/>
            <person name="Gaskell J."/>
            <person name="Glotzer D."/>
            <person name="Gorecki P."/>
            <person name="Heitman J."/>
            <person name="Hesse C."/>
            <person name="Hori C."/>
            <person name="Igarashi K."/>
            <person name="Jurgens J.A."/>
            <person name="Kallen N."/>
            <person name="Kersten P."/>
            <person name="Kohler A."/>
            <person name="Kuees U."/>
            <person name="Kumar T.K.A."/>
            <person name="Kuo A."/>
            <person name="LaButti K."/>
            <person name="Larrondo L.F."/>
            <person name="Lindquist E."/>
            <person name="Ling A."/>
            <person name="Lombard V."/>
            <person name="Lucas S."/>
            <person name="Lundell T."/>
            <person name="Martin R."/>
            <person name="McLaughlin D.J."/>
            <person name="Morgenstern I."/>
            <person name="Morin E."/>
            <person name="Murat C."/>
            <person name="Nagy L.G."/>
            <person name="Nolan M."/>
            <person name="Ohm R.A."/>
            <person name="Patyshakuliyeva A."/>
            <person name="Rokas A."/>
            <person name="Ruiz-Duenas F.J."/>
            <person name="Sabat G."/>
            <person name="Salamov A."/>
            <person name="Samejima M."/>
            <person name="Schmutz J."/>
            <person name="Slot J.C."/>
            <person name="St John F."/>
            <person name="Stenlid J."/>
            <person name="Sun H."/>
            <person name="Sun S."/>
            <person name="Syed K."/>
            <person name="Tsang A."/>
            <person name="Wiebenga A."/>
            <person name="Young D."/>
            <person name="Pisabarro A."/>
            <person name="Eastwood D.C."/>
            <person name="Martin F."/>
            <person name="Cullen D."/>
            <person name="Grigoriev I.V."/>
            <person name="Hibbett D.S."/>
        </authorList>
    </citation>
    <scope>NUCLEOTIDE SEQUENCE [LARGE SCALE GENOMIC DNA]</scope>
    <source>
        <strain evidence="2 3">ATCC 11539</strain>
    </source>
</reference>
<dbReference type="Proteomes" id="UP000030669">
    <property type="component" value="Unassembled WGS sequence"/>
</dbReference>
<organism evidence="2 3">
    <name type="scientific">Gloeophyllum trabeum (strain ATCC 11539 / FP-39264 / Madison 617)</name>
    <name type="common">Brown rot fungus</name>
    <dbReference type="NCBI Taxonomy" id="670483"/>
    <lineage>
        <taxon>Eukaryota</taxon>
        <taxon>Fungi</taxon>
        <taxon>Dikarya</taxon>
        <taxon>Basidiomycota</taxon>
        <taxon>Agaricomycotina</taxon>
        <taxon>Agaricomycetes</taxon>
        <taxon>Gloeophyllales</taxon>
        <taxon>Gloeophyllaceae</taxon>
        <taxon>Gloeophyllum</taxon>
    </lineage>
</organism>